<accession>A0A1J1HGI1</accession>
<proteinExistence type="predicted"/>
<protein>
    <submittedName>
        <fullName evidence="1">CLUMA_CG000792, isoform A</fullName>
    </submittedName>
</protein>
<evidence type="ECO:0000313" key="2">
    <source>
        <dbReference type="Proteomes" id="UP000183832"/>
    </source>
</evidence>
<organism evidence="1 2">
    <name type="scientific">Clunio marinus</name>
    <dbReference type="NCBI Taxonomy" id="568069"/>
    <lineage>
        <taxon>Eukaryota</taxon>
        <taxon>Metazoa</taxon>
        <taxon>Ecdysozoa</taxon>
        <taxon>Arthropoda</taxon>
        <taxon>Hexapoda</taxon>
        <taxon>Insecta</taxon>
        <taxon>Pterygota</taxon>
        <taxon>Neoptera</taxon>
        <taxon>Endopterygota</taxon>
        <taxon>Diptera</taxon>
        <taxon>Nematocera</taxon>
        <taxon>Chironomoidea</taxon>
        <taxon>Chironomidae</taxon>
        <taxon>Clunio</taxon>
    </lineage>
</organism>
<dbReference type="EMBL" id="CVRI01000002">
    <property type="protein sequence ID" value="CRK86979.1"/>
    <property type="molecule type" value="Genomic_DNA"/>
</dbReference>
<reference evidence="1 2" key="1">
    <citation type="submission" date="2015-04" db="EMBL/GenBank/DDBJ databases">
        <authorList>
            <person name="Syromyatnikov M.Y."/>
            <person name="Popov V.N."/>
        </authorList>
    </citation>
    <scope>NUCLEOTIDE SEQUENCE [LARGE SCALE GENOMIC DNA]</scope>
</reference>
<gene>
    <name evidence="1" type="ORF">CLUMA_CG000792</name>
</gene>
<evidence type="ECO:0000313" key="1">
    <source>
        <dbReference type="EMBL" id="CRK86979.1"/>
    </source>
</evidence>
<name>A0A1J1HGI1_9DIPT</name>
<keyword evidence="2" id="KW-1185">Reference proteome</keyword>
<dbReference type="AlphaFoldDB" id="A0A1J1HGI1"/>
<sequence>MNLKKVSSKICGLRSCLSARHASFQYISDELCVPSPPHFDVLFKALDTPPKSILMVKGSTDNLLSGERNSRQMEVMRVASPQKRLFAAFGRSVKQVDIQEGLRDERTIFFLTQPPPHIDSVQEAVKTSNTVHLKAGFSTEIMMINWRTLEHNRGSFRTVQDKLKQSHKSFQQIKVFEISLSHDPKLNLTRL</sequence>
<dbReference type="Proteomes" id="UP000183832">
    <property type="component" value="Unassembled WGS sequence"/>
</dbReference>